<evidence type="ECO:0000313" key="1">
    <source>
        <dbReference type="EMBL" id="QDY71197.1"/>
    </source>
</evidence>
<dbReference type="OrthoDB" id="556081at2"/>
<dbReference type="EMBL" id="CP042264">
    <property type="protein sequence ID" value="QDY71197.1"/>
    <property type="molecule type" value="Genomic_DNA"/>
</dbReference>
<keyword evidence="2" id="KW-1185">Reference proteome</keyword>
<evidence type="ECO:0008006" key="3">
    <source>
        <dbReference type="Google" id="ProtNLM"/>
    </source>
</evidence>
<organism evidence="1 2">
    <name type="scientific">Qingshengfaniella alkalisoli</name>
    <dbReference type="NCBI Taxonomy" id="2599296"/>
    <lineage>
        <taxon>Bacteria</taxon>
        <taxon>Pseudomonadati</taxon>
        <taxon>Pseudomonadota</taxon>
        <taxon>Alphaproteobacteria</taxon>
        <taxon>Rhodobacterales</taxon>
        <taxon>Paracoccaceae</taxon>
        <taxon>Qingshengfaniella</taxon>
    </lineage>
</organism>
<accession>A0A5B8JA68</accession>
<name>A0A5B8JA68_9RHOB</name>
<dbReference type="AlphaFoldDB" id="A0A5B8JA68"/>
<dbReference type="RefSeq" id="WP_146366613.1">
    <property type="nucleotide sequence ID" value="NZ_CP042264.1"/>
</dbReference>
<geneLocation type="plasmid" evidence="1 2">
    <name>unnamed3</name>
</geneLocation>
<sequence length="229" mass="25760">MNGEYVTLMASLPALGPMLAAKHSPINRDRLTGRLRMLRPEHQAEIAVAAELLDWSRIALREDDAELVRKAHRIVPAMSSVPLAELVRGRMEMRTLVSALRRRHAGEDAPPVDALWGYGRYVTRIRTNWGQPGFGVTAAFPWVLQARDRLAKGDATGLERILLEEAWRMSSWCAVGHDFDFEAVALYIVRWNLLDRWTRYDAQTAAARFAELVDEALAAAPETLTETLT</sequence>
<proteinExistence type="predicted"/>
<protein>
    <recommendedName>
        <fullName evidence="3">DUF2764 family protein</fullName>
    </recommendedName>
</protein>
<reference evidence="1 2" key="1">
    <citation type="submission" date="2019-07" db="EMBL/GenBank/DDBJ databases">
        <title>Litoreibacter alkalisoli sp. nov., isolated from saline-alkaline soil.</title>
        <authorList>
            <person name="Wang S."/>
            <person name="Xu L."/>
            <person name="Xing Y.-T."/>
            <person name="Sun J.-Q."/>
        </authorList>
    </citation>
    <scope>NUCLEOTIDE SEQUENCE [LARGE SCALE GENOMIC DNA]</scope>
    <source>
        <strain evidence="1 2">LN3S51</strain>
        <plasmid evidence="1 2">unnamed3</plasmid>
    </source>
</reference>
<keyword evidence="1" id="KW-0614">Plasmid</keyword>
<evidence type="ECO:0000313" key="2">
    <source>
        <dbReference type="Proteomes" id="UP000318483"/>
    </source>
</evidence>
<gene>
    <name evidence="1" type="ORF">FPZ52_15980</name>
</gene>
<dbReference type="KEGG" id="lit:FPZ52_15980"/>
<dbReference type="Proteomes" id="UP000318483">
    <property type="component" value="Plasmid unnamed3"/>
</dbReference>